<dbReference type="OrthoDB" id="165456at2"/>
<dbReference type="AlphaFoldDB" id="A0A246HS19"/>
<feature type="domain" description="Tc1-like transposase DDE" evidence="1">
    <location>
        <begin position="269"/>
        <end position="411"/>
    </location>
</feature>
<dbReference type="InterPro" id="IPR027417">
    <property type="entry name" value="P-loop_NTPase"/>
</dbReference>
<evidence type="ECO:0000313" key="3">
    <source>
        <dbReference type="Proteomes" id="UP000198157"/>
    </source>
</evidence>
<comment type="caution">
    <text evidence="2">The sequence shown here is derived from an EMBL/GenBank/DDBJ whole genome shotgun (WGS) entry which is preliminary data.</text>
</comment>
<dbReference type="Gene3D" id="3.40.50.300">
    <property type="entry name" value="P-loop containing nucleotide triphosphate hydrolases"/>
    <property type="match status" value="1"/>
</dbReference>
<organism evidence="2 3">
    <name type="scientific">Stenotrophomonas maltophilia</name>
    <name type="common">Pseudomonas maltophilia</name>
    <name type="synonym">Xanthomonas maltophilia</name>
    <dbReference type="NCBI Taxonomy" id="40324"/>
    <lineage>
        <taxon>Bacteria</taxon>
        <taxon>Pseudomonadati</taxon>
        <taxon>Pseudomonadota</taxon>
        <taxon>Gammaproteobacteria</taxon>
        <taxon>Lysobacterales</taxon>
        <taxon>Lysobacteraceae</taxon>
        <taxon>Stenotrophomonas</taxon>
        <taxon>Stenotrophomonas maltophilia group</taxon>
    </lineage>
</organism>
<dbReference type="InterPro" id="IPR009057">
    <property type="entry name" value="Homeodomain-like_sf"/>
</dbReference>
<dbReference type="InterPro" id="IPR047655">
    <property type="entry name" value="Transpos_IS630-like"/>
</dbReference>
<name>A0A246HS19_STEMA</name>
<dbReference type="InterPro" id="IPR012337">
    <property type="entry name" value="RNaseH-like_sf"/>
</dbReference>
<dbReference type="Pfam" id="PF13565">
    <property type="entry name" value="HTH_32"/>
    <property type="match status" value="1"/>
</dbReference>
<protein>
    <submittedName>
        <fullName evidence="2">IS630 family transposase</fullName>
    </submittedName>
</protein>
<dbReference type="InterPro" id="IPR052702">
    <property type="entry name" value="MscS-like_channel"/>
</dbReference>
<reference evidence="2 3" key="1">
    <citation type="submission" date="2017-06" db="EMBL/GenBank/DDBJ databases">
        <authorList>
            <person name="Kim H.J."/>
            <person name="Triplett B.A."/>
        </authorList>
    </citation>
    <scope>NUCLEOTIDE SEQUENCE [LARGE SCALE GENOMIC DNA]</scope>
    <source>
        <strain evidence="2 3">13146</strain>
    </source>
</reference>
<dbReference type="Pfam" id="PF13358">
    <property type="entry name" value="DDE_3"/>
    <property type="match status" value="1"/>
</dbReference>
<proteinExistence type="predicted"/>
<dbReference type="NCBIfam" id="NF033545">
    <property type="entry name" value="transpos_IS630"/>
    <property type="match status" value="1"/>
</dbReference>
<dbReference type="Gene3D" id="3.30.420.10">
    <property type="entry name" value="Ribonuclease H-like superfamily/Ribonuclease H"/>
    <property type="match status" value="1"/>
</dbReference>
<evidence type="ECO:0000259" key="1">
    <source>
        <dbReference type="Pfam" id="PF13358"/>
    </source>
</evidence>
<dbReference type="PANTHER" id="PTHR30347:SF1">
    <property type="entry name" value="MECHANOSENSITIVE CHANNEL MSCK"/>
    <property type="match status" value="1"/>
</dbReference>
<dbReference type="InterPro" id="IPR038717">
    <property type="entry name" value="Tc1-like_DDE_dom"/>
</dbReference>
<dbReference type="SUPFAM" id="SSF46689">
    <property type="entry name" value="Homeodomain-like"/>
    <property type="match status" value="1"/>
</dbReference>
<dbReference type="PANTHER" id="PTHR30347">
    <property type="entry name" value="POTASSIUM CHANNEL RELATED"/>
    <property type="match status" value="1"/>
</dbReference>
<accession>A0A246HS19</accession>
<dbReference type="Proteomes" id="UP000198157">
    <property type="component" value="Unassembled WGS sequence"/>
</dbReference>
<dbReference type="InterPro" id="IPR036397">
    <property type="entry name" value="RNaseH_sf"/>
</dbReference>
<gene>
    <name evidence="2" type="ORF">CEE60_01225</name>
</gene>
<dbReference type="EMBL" id="NIVS01000003">
    <property type="protein sequence ID" value="OWQ57230.1"/>
    <property type="molecule type" value="Genomic_DNA"/>
</dbReference>
<evidence type="ECO:0000313" key="2">
    <source>
        <dbReference type="EMBL" id="OWQ57230.1"/>
    </source>
</evidence>
<dbReference type="SUPFAM" id="SSF52540">
    <property type="entry name" value="P-loop containing nucleoside triphosphate hydrolases"/>
    <property type="match status" value="1"/>
</dbReference>
<sequence>MSVIACAGSGKTFTAVRRLAQMRRQLGDDRGRVALLSFSNVAVDTFRREYQNMVQEVPSRVAHGRVEIDTLVRCARSYRTYCRRHTQTFQEAGTVRVAKTIELDENTLRELRRLAKRRTVEARLQQRALVVLLAAEGRQNKDIAIEAGLDRRQVAMWRERFLTGGIDALRKDAPRSGRPATITAEMESRIVHATLHDKPVNATHWSTRTLAEHLGVGATTIRRIWQSNGLKPHLSRTFKLSRDPRFEDKLLDIVGLYMNPPEHALVLSCDEKSQIQALNRTQPGLPMKRGRAGTVTHDYKRHGTTTLFAALNTLDGRVISMCQPRHRHSEWLKFLRLIDRRTPKHLSLHLVVDNYATHSHPEVKKWLASHPRFVMHFTPTSASWLNMVERFFRDITDKRIRRDSFTSVAELELAIDLYVAHHNIDPKPFIWTASATDILSRVTRAKAALTVAPG</sequence>
<dbReference type="GO" id="GO:0003676">
    <property type="term" value="F:nucleic acid binding"/>
    <property type="evidence" value="ECO:0007669"/>
    <property type="project" value="InterPro"/>
</dbReference>
<dbReference type="SUPFAM" id="SSF53098">
    <property type="entry name" value="Ribonuclease H-like"/>
    <property type="match status" value="1"/>
</dbReference>